<keyword evidence="4" id="KW-0319">Glycerol metabolism</keyword>
<keyword evidence="10" id="KW-1185">Reference proteome</keyword>
<evidence type="ECO:0000256" key="7">
    <source>
        <dbReference type="SAM" id="SignalP"/>
    </source>
</evidence>
<evidence type="ECO:0000313" key="9">
    <source>
        <dbReference type="EMBL" id="BBB28393.1"/>
    </source>
</evidence>
<dbReference type="PANTHER" id="PTHR43620:SF7">
    <property type="entry name" value="GLYCEROPHOSPHODIESTER PHOSPHODIESTERASE GDPD5-RELATED"/>
    <property type="match status" value="1"/>
</dbReference>
<dbReference type="Pfam" id="PF03009">
    <property type="entry name" value="GDPD"/>
    <property type="match status" value="1"/>
</dbReference>
<dbReference type="RefSeq" id="WP_201349098.1">
    <property type="nucleotide sequence ID" value="NZ_AP014546.1"/>
</dbReference>
<evidence type="ECO:0000256" key="4">
    <source>
        <dbReference type="ARBA" id="ARBA00022798"/>
    </source>
</evidence>
<dbReference type="PROSITE" id="PS51704">
    <property type="entry name" value="GP_PDE"/>
    <property type="match status" value="1"/>
</dbReference>
<evidence type="ECO:0000313" key="10">
    <source>
        <dbReference type="Proteomes" id="UP000595332"/>
    </source>
</evidence>
<evidence type="ECO:0000256" key="2">
    <source>
        <dbReference type="ARBA" id="ARBA00012247"/>
    </source>
</evidence>
<evidence type="ECO:0000256" key="3">
    <source>
        <dbReference type="ARBA" id="ARBA00022729"/>
    </source>
</evidence>
<sequence>MQRSTIVLTIKTLITAVLLSTLYGTAMAATDLSADGKEQQNIQLGPRPYFLVNKMADSALKETLKSCSEGPFKRTDFSIGHRGAAMQFPEHTKESYEAAARMGAGIIECDVTFTQDQELVCRHSQCDLQTTTNILDTSLANKCSVPFQPAVFAADGTLTSPATAQCCTSDITLAEFKTLKGKMDASNPNASSAQEFMNGTAAWRTDLYATNGTLMTHKDSIALFKKLNVKMTPELKSPSVEMPFNGFSQHDYAQKMMSEYKEAGVPASDVFPQSFNLADLQYWIKNEPRFAQQAAFLDGRYNDKSFNHRIPTTWNPSMQQLVNEGVKIIAPPLWMLLDIEDGAITPSAYAKAAKAEGLEIITWTLERSGPLANGGGWYYQTMNGDNPKAANSKHAVINNDGNTMQVLDVLANQVGILGIFSDWPATVTYYANCMQPKH</sequence>
<organism evidence="9 10">
    <name type="scientific">Neptunomonas japonica JAMM 1380</name>
    <dbReference type="NCBI Taxonomy" id="1441457"/>
    <lineage>
        <taxon>Bacteria</taxon>
        <taxon>Pseudomonadati</taxon>
        <taxon>Pseudomonadota</taxon>
        <taxon>Gammaproteobacteria</taxon>
        <taxon>Oceanospirillales</taxon>
        <taxon>Oceanospirillaceae</taxon>
        <taxon>Neptunomonas</taxon>
    </lineage>
</organism>
<comment type="catalytic activity">
    <reaction evidence="6">
        <text>a sn-glycero-3-phosphodiester + H2O = an alcohol + sn-glycerol 3-phosphate + H(+)</text>
        <dbReference type="Rhea" id="RHEA:12969"/>
        <dbReference type="ChEBI" id="CHEBI:15377"/>
        <dbReference type="ChEBI" id="CHEBI:15378"/>
        <dbReference type="ChEBI" id="CHEBI:30879"/>
        <dbReference type="ChEBI" id="CHEBI:57597"/>
        <dbReference type="ChEBI" id="CHEBI:83408"/>
        <dbReference type="EC" id="3.1.4.46"/>
    </reaction>
</comment>
<dbReference type="GO" id="GO:0006629">
    <property type="term" value="P:lipid metabolic process"/>
    <property type="evidence" value="ECO:0007669"/>
    <property type="project" value="InterPro"/>
</dbReference>
<protein>
    <recommendedName>
        <fullName evidence="2">glycerophosphodiester phosphodiesterase</fullName>
        <ecNumber evidence="2">3.1.4.46</ecNumber>
    </recommendedName>
</protein>
<reference evidence="9 10" key="1">
    <citation type="journal article" date="2008" name="Int. J. Syst. Evol. Microbiol.">
        <title>Neptunomonas japonica sp. nov., an Osedax japonicus symbiont-like bacterium isolated from sediment adjacent to sperm whale carcasses off Kagoshima, Japan.</title>
        <authorList>
            <person name="Miyazaki M."/>
            <person name="Nogi Y."/>
            <person name="Fujiwara Y."/>
            <person name="Kawato M."/>
            <person name="Kubokawa K."/>
            <person name="Horikoshi K."/>
        </authorList>
    </citation>
    <scope>NUCLEOTIDE SEQUENCE [LARGE SCALE GENOMIC DNA]</scope>
    <source>
        <strain evidence="9 10">JAMM 1380</strain>
    </source>
</reference>
<dbReference type="InterPro" id="IPR030395">
    <property type="entry name" value="GP_PDE_dom"/>
</dbReference>
<evidence type="ECO:0000256" key="1">
    <source>
        <dbReference type="ARBA" id="ARBA00007277"/>
    </source>
</evidence>
<proteinExistence type="inferred from homology"/>
<dbReference type="AlphaFoldDB" id="A0A7R6PRW9"/>
<gene>
    <name evidence="9" type="ORF">NEJAP_0435</name>
</gene>
<name>A0A7R6PRW9_9GAMM</name>
<dbReference type="Proteomes" id="UP000595332">
    <property type="component" value="Chromosome"/>
</dbReference>
<comment type="similarity">
    <text evidence="1">Belongs to the glycerophosphoryl diester phosphodiesterase family.</text>
</comment>
<dbReference type="GO" id="GO:0008889">
    <property type="term" value="F:glycerophosphodiester phosphodiesterase activity"/>
    <property type="evidence" value="ECO:0007669"/>
    <property type="project" value="UniProtKB-EC"/>
</dbReference>
<dbReference type="InterPro" id="IPR017946">
    <property type="entry name" value="PLC-like_Pdiesterase_TIM-brl"/>
</dbReference>
<keyword evidence="5 9" id="KW-0378">Hydrolase</keyword>
<dbReference type="SUPFAM" id="SSF51695">
    <property type="entry name" value="PLC-like phosphodiesterases"/>
    <property type="match status" value="1"/>
</dbReference>
<evidence type="ECO:0000259" key="8">
    <source>
        <dbReference type="PROSITE" id="PS51704"/>
    </source>
</evidence>
<dbReference type="PANTHER" id="PTHR43620">
    <property type="entry name" value="GLYCEROPHOSPHORYL DIESTER PHOSPHODIESTERASE"/>
    <property type="match status" value="1"/>
</dbReference>
<dbReference type="GO" id="GO:0006071">
    <property type="term" value="P:glycerol metabolic process"/>
    <property type="evidence" value="ECO:0007669"/>
    <property type="project" value="UniProtKB-KW"/>
</dbReference>
<feature type="domain" description="GP-PDE" evidence="8">
    <location>
        <begin position="76"/>
        <end position="376"/>
    </location>
</feature>
<keyword evidence="3 7" id="KW-0732">Signal</keyword>
<dbReference type="KEGG" id="njp:NEJAP_0435"/>
<dbReference type="EC" id="3.1.4.46" evidence="2"/>
<feature type="chain" id="PRO_5032732455" description="glycerophosphodiester phosphodiesterase" evidence="7">
    <location>
        <begin position="29"/>
        <end position="438"/>
    </location>
</feature>
<dbReference type="EMBL" id="AP014546">
    <property type="protein sequence ID" value="BBB28393.1"/>
    <property type="molecule type" value="Genomic_DNA"/>
</dbReference>
<evidence type="ECO:0000256" key="5">
    <source>
        <dbReference type="ARBA" id="ARBA00022801"/>
    </source>
</evidence>
<dbReference type="Gene3D" id="3.20.20.190">
    <property type="entry name" value="Phosphatidylinositol (PI) phosphodiesterase"/>
    <property type="match status" value="1"/>
</dbReference>
<dbReference type="CDD" id="cd08560">
    <property type="entry name" value="GDPD_EcGlpQ_like_1"/>
    <property type="match status" value="1"/>
</dbReference>
<feature type="signal peptide" evidence="7">
    <location>
        <begin position="1"/>
        <end position="28"/>
    </location>
</feature>
<evidence type="ECO:0000256" key="6">
    <source>
        <dbReference type="ARBA" id="ARBA00047512"/>
    </source>
</evidence>
<accession>A0A7R6PRW9</accession>